<protein>
    <submittedName>
        <fullName evidence="2">Uncharacterized protein</fullName>
    </submittedName>
</protein>
<organism evidence="2 3">
    <name type="scientific">Ramlibacter lithotrophicus</name>
    <dbReference type="NCBI Taxonomy" id="2606681"/>
    <lineage>
        <taxon>Bacteria</taxon>
        <taxon>Pseudomonadati</taxon>
        <taxon>Pseudomonadota</taxon>
        <taxon>Betaproteobacteria</taxon>
        <taxon>Burkholderiales</taxon>
        <taxon>Comamonadaceae</taxon>
        <taxon>Ramlibacter</taxon>
    </lineage>
</organism>
<keyword evidence="3" id="KW-1185">Reference proteome</keyword>
<evidence type="ECO:0000256" key="1">
    <source>
        <dbReference type="SAM" id="MobiDB-lite"/>
    </source>
</evidence>
<evidence type="ECO:0000313" key="3">
    <source>
        <dbReference type="Proteomes" id="UP000521868"/>
    </source>
</evidence>
<evidence type="ECO:0000313" key="2">
    <source>
        <dbReference type="EMBL" id="NKE65837.1"/>
    </source>
</evidence>
<dbReference type="Proteomes" id="UP000521868">
    <property type="component" value="Unassembled WGS sequence"/>
</dbReference>
<accession>A0A7X6DET2</accession>
<feature type="region of interest" description="Disordered" evidence="1">
    <location>
        <begin position="30"/>
        <end position="62"/>
    </location>
</feature>
<proteinExistence type="predicted"/>
<sequence>MNERRTMSMLQRVPVILAVTAASYGLPLQAQSAAQRSAAKEPISRPAEASSHAVQHRFAAQR</sequence>
<gene>
    <name evidence="2" type="ORF">RAMLITH_08390</name>
</gene>
<name>A0A7X6DET2_9BURK</name>
<comment type="caution">
    <text evidence="2">The sequence shown here is derived from an EMBL/GenBank/DDBJ whole genome shotgun (WGS) entry which is preliminary data.</text>
</comment>
<reference evidence="2 3" key="1">
    <citation type="journal article" date="2020" name="Nature">
        <title>Bacterial chemolithoautotrophy via manganese oxidation.</title>
        <authorList>
            <person name="Yu H."/>
            <person name="Leadbetter J.R."/>
        </authorList>
    </citation>
    <scope>NUCLEOTIDE SEQUENCE [LARGE SCALE GENOMIC DNA]</scope>
    <source>
        <strain evidence="2 3">RBP-1</strain>
    </source>
</reference>
<dbReference type="RefSeq" id="WP_168106919.1">
    <property type="nucleotide sequence ID" value="NZ_VTOX01000002.1"/>
</dbReference>
<dbReference type="AlphaFoldDB" id="A0A7X6DET2"/>
<dbReference type="EMBL" id="VTOX01000002">
    <property type="protein sequence ID" value="NKE65837.1"/>
    <property type="molecule type" value="Genomic_DNA"/>
</dbReference>